<dbReference type="OrthoDB" id="127352at2759"/>
<evidence type="ECO:0000313" key="1">
    <source>
        <dbReference type="EMBL" id="GMF38430.1"/>
    </source>
</evidence>
<reference evidence="1" key="1">
    <citation type="submission" date="2023-04" db="EMBL/GenBank/DDBJ databases">
        <title>Phytophthora fragariaefolia NBRC 109709.</title>
        <authorList>
            <person name="Ichikawa N."/>
            <person name="Sato H."/>
            <person name="Tonouchi N."/>
        </authorList>
    </citation>
    <scope>NUCLEOTIDE SEQUENCE</scope>
    <source>
        <strain evidence="1">NBRC 109709</strain>
    </source>
</reference>
<proteinExistence type="predicted"/>
<keyword evidence="2" id="KW-1185">Reference proteome</keyword>
<dbReference type="AlphaFoldDB" id="A0A9W6XH10"/>
<evidence type="ECO:0000313" key="2">
    <source>
        <dbReference type="Proteomes" id="UP001165121"/>
    </source>
</evidence>
<organism evidence="1 2">
    <name type="scientific">Phytophthora fragariaefolia</name>
    <dbReference type="NCBI Taxonomy" id="1490495"/>
    <lineage>
        <taxon>Eukaryota</taxon>
        <taxon>Sar</taxon>
        <taxon>Stramenopiles</taxon>
        <taxon>Oomycota</taxon>
        <taxon>Peronosporomycetes</taxon>
        <taxon>Peronosporales</taxon>
        <taxon>Peronosporaceae</taxon>
        <taxon>Phytophthora</taxon>
    </lineage>
</organism>
<comment type="caution">
    <text evidence="1">The sequence shown here is derived from an EMBL/GenBank/DDBJ whole genome shotgun (WGS) entry which is preliminary data.</text>
</comment>
<gene>
    <name evidence="1" type="ORF">Pfra01_001108200</name>
</gene>
<sequence>MQGVDRLDQIRARFSLADGHSFKKWDKKLGLALVDVARSNAYLTRRLVVDGRGVRDAHREFIVELISELVSGKWKEAISERRMFYSDTGSGDTISERLSPSSAVWIARTQSATETPDSLQRRCSAVASKQFYTDMIRKRRQSVICRWEGGRGTTEVTDVCVLHNVSLCQNVHVSSEPYACQQSTWTCWEKYHRFYLPTSYFRAREKCDQAHGCTS</sequence>
<accession>A0A9W6XH10</accession>
<dbReference type="Proteomes" id="UP001165121">
    <property type="component" value="Unassembled WGS sequence"/>
</dbReference>
<dbReference type="EMBL" id="BSXT01001087">
    <property type="protein sequence ID" value="GMF38430.1"/>
    <property type="molecule type" value="Genomic_DNA"/>
</dbReference>
<protein>
    <submittedName>
        <fullName evidence="1">Unnamed protein product</fullName>
    </submittedName>
</protein>
<name>A0A9W6XH10_9STRA</name>